<dbReference type="EMBL" id="BAQP01000015">
    <property type="protein sequence ID" value="GBQ20167.1"/>
    <property type="molecule type" value="Genomic_DNA"/>
</dbReference>
<feature type="transmembrane region" description="Helical" evidence="1">
    <location>
        <begin position="144"/>
        <end position="165"/>
    </location>
</feature>
<dbReference type="InterPro" id="IPR007065">
    <property type="entry name" value="HPP"/>
</dbReference>
<accession>A0ABQ0P327</accession>
<dbReference type="RefSeq" id="WP_220795171.1">
    <property type="nucleotide sequence ID" value="NZ_BAQP01000015.1"/>
</dbReference>
<dbReference type="PANTHER" id="PTHR33741">
    <property type="entry name" value="TRANSMEMBRANE PROTEIN DDB_G0269096-RELATED"/>
    <property type="match status" value="1"/>
</dbReference>
<feature type="transmembrane region" description="Helical" evidence="1">
    <location>
        <begin position="83"/>
        <end position="114"/>
    </location>
</feature>
<gene>
    <name evidence="3" type="ORF">AA12717_0487</name>
</gene>
<keyword evidence="1" id="KW-0472">Membrane</keyword>
<feature type="domain" description="HPP transmembrane region" evidence="2">
    <location>
        <begin position="22"/>
        <end position="174"/>
    </location>
</feature>
<evidence type="ECO:0000256" key="1">
    <source>
        <dbReference type="SAM" id="Phobius"/>
    </source>
</evidence>
<comment type="caution">
    <text evidence="3">The sequence shown here is derived from an EMBL/GenBank/DDBJ whole genome shotgun (WGS) entry which is preliminary data.</text>
</comment>
<dbReference type="PANTHER" id="PTHR33741:SF5">
    <property type="entry name" value="TRANSMEMBRANE PROTEIN DDB_G0269096-RELATED"/>
    <property type="match status" value="1"/>
</dbReference>
<protein>
    <recommendedName>
        <fullName evidence="2">HPP transmembrane region domain-containing protein</fullName>
    </recommendedName>
</protein>
<reference evidence="3" key="1">
    <citation type="submission" date="2013-04" db="EMBL/GenBank/DDBJ databases">
        <title>The genome sequencing project of 58 acetic acid bacteria.</title>
        <authorList>
            <person name="Okamoto-Kainuma A."/>
            <person name="Ishikawa M."/>
            <person name="Umino S."/>
            <person name="Koizumi Y."/>
            <person name="Shiwa Y."/>
            <person name="Yoshikawa H."/>
            <person name="Matsutani M."/>
            <person name="Matsushita K."/>
        </authorList>
    </citation>
    <scope>NUCLEOTIDE SEQUENCE</scope>
    <source>
        <strain evidence="3">DSM 12717</strain>
    </source>
</reference>
<organism evidence="3 4">
    <name type="scientific">Gluconacetobacter sacchari DSM 12717</name>
    <dbReference type="NCBI Taxonomy" id="1307940"/>
    <lineage>
        <taxon>Bacteria</taxon>
        <taxon>Pseudomonadati</taxon>
        <taxon>Pseudomonadota</taxon>
        <taxon>Alphaproteobacteria</taxon>
        <taxon>Acetobacterales</taxon>
        <taxon>Acetobacteraceae</taxon>
        <taxon>Gluconacetobacter</taxon>
    </lineage>
</organism>
<evidence type="ECO:0000313" key="4">
    <source>
        <dbReference type="Proteomes" id="UP001060895"/>
    </source>
</evidence>
<evidence type="ECO:0000259" key="2">
    <source>
        <dbReference type="Pfam" id="PF04982"/>
    </source>
</evidence>
<feature type="transmembrane region" description="Helical" evidence="1">
    <location>
        <begin position="51"/>
        <end position="71"/>
    </location>
</feature>
<proteinExistence type="predicted"/>
<name>A0ABQ0P327_9PROT</name>
<keyword evidence="1" id="KW-1133">Transmembrane helix</keyword>
<dbReference type="InterPro" id="IPR058581">
    <property type="entry name" value="TM_HPP"/>
</dbReference>
<feature type="transmembrane region" description="Helical" evidence="1">
    <location>
        <begin position="24"/>
        <end position="45"/>
    </location>
</feature>
<evidence type="ECO:0000313" key="3">
    <source>
        <dbReference type="EMBL" id="GBQ20167.1"/>
    </source>
</evidence>
<keyword evidence="1" id="KW-0812">Transmembrane</keyword>
<keyword evidence="4" id="KW-1185">Reference proteome</keyword>
<dbReference type="Proteomes" id="UP001060895">
    <property type="component" value="Unassembled WGS sequence"/>
</dbReference>
<dbReference type="Pfam" id="PF04982">
    <property type="entry name" value="TM_HPP"/>
    <property type="match status" value="1"/>
</dbReference>
<sequence>MIRQFGTLTGRLSIPAGRATRMELLAAAGAFVGIVLAALLSGLVARSTFPLIVAPVGASAVLLFAVPASPLAQPWSIVGGNTLSALVGVAVSVLVPDVAIAAAVSVALAIVVMITTRSLHPPGGAVALTAVLAHPSSAGLSAALLFPFLPVALNSVILVATGLLFHRMTGRAYPHMAPARPAASPPGGVEMDDIDAALATVGDAFDIAPDDLQRLLTLAEQNAMSRSTNY</sequence>